<organism evidence="1 2">
    <name type="scientific">Kutzneria chonburiensis</name>
    <dbReference type="NCBI Taxonomy" id="1483604"/>
    <lineage>
        <taxon>Bacteria</taxon>
        <taxon>Bacillati</taxon>
        <taxon>Actinomycetota</taxon>
        <taxon>Actinomycetes</taxon>
        <taxon>Pseudonocardiales</taxon>
        <taxon>Pseudonocardiaceae</taxon>
        <taxon>Kutzneria</taxon>
    </lineage>
</organism>
<dbReference type="RefSeq" id="WP_273939908.1">
    <property type="nucleotide sequence ID" value="NZ_CP097263.1"/>
</dbReference>
<comment type="caution">
    <text evidence="1">The sequence shown here is derived from an EMBL/GenBank/DDBJ whole genome shotgun (WGS) entry which is preliminary data.</text>
</comment>
<keyword evidence="2" id="KW-1185">Reference proteome</keyword>
<dbReference type="InterPro" id="IPR010281">
    <property type="entry name" value="DUF885"/>
</dbReference>
<dbReference type="PANTHER" id="PTHR33361:SF2">
    <property type="entry name" value="DUF885 DOMAIN-CONTAINING PROTEIN"/>
    <property type="match status" value="1"/>
</dbReference>
<name>A0ABV6MLU4_9PSEU</name>
<dbReference type="Proteomes" id="UP001589810">
    <property type="component" value="Unassembled WGS sequence"/>
</dbReference>
<proteinExistence type="predicted"/>
<reference evidence="1 2" key="1">
    <citation type="submission" date="2024-09" db="EMBL/GenBank/DDBJ databases">
        <authorList>
            <person name="Sun Q."/>
            <person name="Mori K."/>
        </authorList>
    </citation>
    <scope>NUCLEOTIDE SEQUENCE [LARGE SCALE GENOMIC DNA]</scope>
    <source>
        <strain evidence="1 2">TBRC 1432</strain>
    </source>
</reference>
<evidence type="ECO:0000313" key="2">
    <source>
        <dbReference type="Proteomes" id="UP001589810"/>
    </source>
</evidence>
<dbReference type="EMBL" id="JBHLUD010000001">
    <property type="protein sequence ID" value="MFC0541077.1"/>
    <property type="molecule type" value="Genomic_DNA"/>
</dbReference>
<gene>
    <name evidence="1" type="ORF">ACFFH7_06265</name>
</gene>
<accession>A0ABV6MLU4</accession>
<evidence type="ECO:0000313" key="1">
    <source>
        <dbReference type="EMBL" id="MFC0541077.1"/>
    </source>
</evidence>
<dbReference type="PANTHER" id="PTHR33361">
    <property type="entry name" value="GLR0591 PROTEIN"/>
    <property type="match status" value="1"/>
</dbReference>
<sequence length="533" mass="58476">MSAVTDLADNLFDLLIERFPFAASFMGIPGHDDRLTDFGTAAEQRFLAAVTAIADQARAVPDEGLSPSDRLTKRTIVHEASGMAAQIEGRYVEFTVSNLMLTPVAGMLTSLLDVPLSEDFPRRLAAVPSVLETIAQRQRAGLADGLTPVAHLVQQAIDYLDQTSMDAFIRSEACRVVVMEQVAPAIKAYRDFLAAEMLPRGRDTSNAGLCWLPGGDERYAALARQHTTTALTPDELHQIGLDVIDGLAREYVDLGTAVFGVGDLQEIFRRLRDDPSLRWSTAEEMVAAAEVAVHRAEAAAPAWFRRLPATACAVMPYPPSVPASTPPAYRHGSLDGSRPGTYYVNTAVPEESVRYKNEVTSFHEAVPGHHFEVTNAESRTELPMLRRTGSVTAYREGWALYSERLADEMGLYSDDLSRLGMLMMDSTRAGRLVADTGLHAKGWSRQQAMDYLLANTPMAPHHVVSEVDRYLAAPGQALAYMVGRLEIQRLRRDAEARLGSRFDIRDFHEAVLGEGPVPLSVLAELIEEWVASV</sequence>
<dbReference type="Pfam" id="PF05960">
    <property type="entry name" value="DUF885"/>
    <property type="match status" value="1"/>
</dbReference>
<protein>
    <submittedName>
        <fullName evidence="1">DUF885 family protein</fullName>
    </submittedName>
</protein>